<dbReference type="PANTHER" id="PTHR30532:SF24">
    <property type="entry name" value="FERRIC ENTEROBACTIN-BINDING PERIPLASMIC PROTEIN FEPB"/>
    <property type="match status" value="1"/>
</dbReference>
<feature type="chain" id="PRO_5018326884" evidence="5">
    <location>
        <begin position="31"/>
        <end position="327"/>
    </location>
</feature>
<evidence type="ECO:0000256" key="5">
    <source>
        <dbReference type="SAM" id="SignalP"/>
    </source>
</evidence>
<keyword evidence="8" id="KW-1185">Reference proteome</keyword>
<gene>
    <name evidence="7" type="primary">yfmC_1</name>
    <name evidence="7" type="ORF">D7316_00953</name>
</gene>
<accession>A0A3G8JIS2</accession>
<feature type="signal peptide" evidence="5">
    <location>
        <begin position="1"/>
        <end position="30"/>
    </location>
</feature>
<evidence type="ECO:0000256" key="1">
    <source>
        <dbReference type="ARBA" id="ARBA00004196"/>
    </source>
</evidence>
<evidence type="ECO:0000256" key="3">
    <source>
        <dbReference type="ARBA" id="ARBA00022448"/>
    </source>
</evidence>
<dbReference type="PANTHER" id="PTHR30532">
    <property type="entry name" value="IRON III DICITRATE-BINDING PERIPLASMIC PROTEIN"/>
    <property type="match status" value="1"/>
</dbReference>
<dbReference type="PROSITE" id="PS51257">
    <property type="entry name" value="PROKAR_LIPOPROTEIN"/>
    <property type="match status" value="1"/>
</dbReference>
<keyword evidence="3" id="KW-0813">Transport</keyword>
<evidence type="ECO:0000313" key="8">
    <source>
        <dbReference type="Proteomes" id="UP000271469"/>
    </source>
</evidence>
<evidence type="ECO:0000256" key="2">
    <source>
        <dbReference type="ARBA" id="ARBA00008814"/>
    </source>
</evidence>
<dbReference type="KEGG" id="gom:D7316_00953"/>
<dbReference type="InterPro" id="IPR051313">
    <property type="entry name" value="Bact_iron-sidero_bind"/>
</dbReference>
<dbReference type="AlphaFoldDB" id="A0A3G8JIS2"/>
<dbReference type="EMBL" id="CP033972">
    <property type="protein sequence ID" value="AZG44369.1"/>
    <property type="molecule type" value="Genomic_DNA"/>
</dbReference>
<dbReference type="Gene3D" id="3.40.50.1980">
    <property type="entry name" value="Nitrogenase molybdenum iron protein domain"/>
    <property type="match status" value="2"/>
</dbReference>
<dbReference type="RefSeq" id="WP_232016765.1">
    <property type="nucleotide sequence ID" value="NZ_CP033972.1"/>
</dbReference>
<sequence>MNTLRFAIRTLLIALTVVLVGVVAACSAPAEDDNSSSGGEYTPVTIEHEFGSTTIEKRPERVVTLLANWTDTLAALDIPITAEFVEKGYAGPNNHFAWTPEHDSEVKVVNSLAALDISEIAAFQPDLILAGYTGDQKNYDRLRALAPTIPVMKKGATVDTWEDIATTAGRIFTKESQAQELVDETNGKIEKFTSDHPNAVGKTFTFAQFQPTGNIGAINSTDDPAAGLLTQLGFTLNPKLAAEHTGSATRSPISSERIDLLDSDLLVAWTLGDDSVYQKVPGWDNLTAVKNDTVVYLTNDNAPAFGVPSAPSVAYVIGLLDPVAARM</sequence>
<dbReference type="GO" id="GO:0030288">
    <property type="term" value="C:outer membrane-bounded periplasmic space"/>
    <property type="evidence" value="ECO:0007669"/>
    <property type="project" value="TreeGrafter"/>
</dbReference>
<reference evidence="7 8" key="1">
    <citation type="submission" date="2018-11" db="EMBL/GenBank/DDBJ databases">
        <title>Gordonia insulae sp. nov., isolated from an island soil.</title>
        <authorList>
            <person name="Kim Y.S."/>
            <person name="Kim S.B."/>
        </authorList>
    </citation>
    <scope>NUCLEOTIDE SEQUENCE [LARGE SCALE GENOMIC DNA]</scope>
    <source>
        <strain evidence="7 8">MMS17-SY073</strain>
    </source>
</reference>
<dbReference type="GO" id="GO:1901678">
    <property type="term" value="P:iron coordination entity transport"/>
    <property type="evidence" value="ECO:0007669"/>
    <property type="project" value="UniProtKB-ARBA"/>
</dbReference>
<proteinExistence type="inferred from homology"/>
<dbReference type="Proteomes" id="UP000271469">
    <property type="component" value="Chromosome"/>
</dbReference>
<evidence type="ECO:0000256" key="4">
    <source>
        <dbReference type="ARBA" id="ARBA00022729"/>
    </source>
</evidence>
<organism evidence="7 8">
    <name type="scientific">Gordonia insulae</name>
    <dbReference type="NCBI Taxonomy" id="2420509"/>
    <lineage>
        <taxon>Bacteria</taxon>
        <taxon>Bacillati</taxon>
        <taxon>Actinomycetota</taxon>
        <taxon>Actinomycetes</taxon>
        <taxon>Mycobacteriales</taxon>
        <taxon>Gordoniaceae</taxon>
        <taxon>Gordonia</taxon>
    </lineage>
</organism>
<feature type="domain" description="Fe/B12 periplasmic-binding" evidence="6">
    <location>
        <begin position="61"/>
        <end position="327"/>
    </location>
</feature>
<evidence type="ECO:0000259" key="6">
    <source>
        <dbReference type="PROSITE" id="PS50983"/>
    </source>
</evidence>
<dbReference type="Pfam" id="PF01497">
    <property type="entry name" value="Peripla_BP_2"/>
    <property type="match status" value="1"/>
</dbReference>
<name>A0A3G8JIS2_9ACTN</name>
<dbReference type="InterPro" id="IPR002491">
    <property type="entry name" value="ABC_transptr_periplasmic_BD"/>
</dbReference>
<protein>
    <submittedName>
        <fullName evidence="7">Fe(3+)-citrate-binding protein YfmC</fullName>
    </submittedName>
</protein>
<keyword evidence="4 5" id="KW-0732">Signal</keyword>
<comment type="similarity">
    <text evidence="2">Belongs to the bacterial solute-binding protein 8 family.</text>
</comment>
<dbReference type="PROSITE" id="PS50983">
    <property type="entry name" value="FE_B12_PBP"/>
    <property type="match status" value="1"/>
</dbReference>
<comment type="subcellular location">
    <subcellularLocation>
        <location evidence="1">Cell envelope</location>
    </subcellularLocation>
</comment>
<evidence type="ECO:0000313" key="7">
    <source>
        <dbReference type="EMBL" id="AZG44369.1"/>
    </source>
</evidence>
<dbReference type="SUPFAM" id="SSF53807">
    <property type="entry name" value="Helical backbone' metal receptor"/>
    <property type="match status" value="1"/>
</dbReference>